<feature type="signal peptide" evidence="1">
    <location>
        <begin position="1"/>
        <end position="19"/>
    </location>
</feature>
<dbReference type="EMBL" id="CAJNRD030001122">
    <property type="protein sequence ID" value="CAG5101079.1"/>
    <property type="molecule type" value="Genomic_DNA"/>
</dbReference>
<dbReference type="AlphaFoldDB" id="A0A8J2MWX4"/>
<evidence type="ECO:0000313" key="3">
    <source>
        <dbReference type="Proteomes" id="UP000786811"/>
    </source>
</evidence>
<protein>
    <recommendedName>
        <fullName evidence="4">Peptidase S1 domain-containing protein</fullName>
    </recommendedName>
</protein>
<keyword evidence="3" id="KW-1185">Reference proteome</keyword>
<dbReference type="SUPFAM" id="SSF50494">
    <property type="entry name" value="Trypsin-like serine proteases"/>
    <property type="match status" value="1"/>
</dbReference>
<sequence length="249" mass="28465">MIMKSIVLVFLVGIISVKSLKITEPVEKSNKNEYMFYGWRVTFPNYDGNIPLQECNGVLINPRVFITDAWCMMRNTLGRDDDEYYISKLYHGYSNNSRVLTVKSSNIYYHEDFSDTYDLDKLQVAVLITDDPVKPELDENGYIQLNSNFDDVNTTSCFVPSYDSWNITFTSCETAYIKSDDPQYVYCLSRDLSKSSGDSFICHLKAHPDVKVLVGVLSKFSDFTNYGSDPEFKLFVIENVSGLENSCTI</sequence>
<dbReference type="InterPro" id="IPR009003">
    <property type="entry name" value="Peptidase_S1_PA"/>
</dbReference>
<comment type="caution">
    <text evidence="2">The sequence shown here is derived from an EMBL/GenBank/DDBJ whole genome shotgun (WGS) entry which is preliminary data.</text>
</comment>
<keyword evidence="1" id="KW-0732">Signal</keyword>
<evidence type="ECO:0008006" key="4">
    <source>
        <dbReference type="Google" id="ProtNLM"/>
    </source>
</evidence>
<feature type="chain" id="PRO_5035161974" description="Peptidase S1 domain-containing protein" evidence="1">
    <location>
        <begin position="20"/>
        <end position="249"/>
    </location>
</feature>
<dbReference type="Proteomes" id="UP000786811">
    <property type="component" value="Unassembled WGS sequence"/>
</dbReference>
<gene>
    <name evidence="2" type="ORF">HICCMSTLAB_LOCUS10152</name>
</gene>
<accession>A0A8J2MWX4</accession>
<dbReference type="InterPro" id="IPR043504">
    <property type="entry name" value="Peptidase_S1_PA_chymotrypsin"/>
</dbReference>
<proteinExistence type="predicted"/>
<reference evidence="2" key="1">
    <citation type="submission" date="2021-04" db="EMBL/GenBank/DDBJ databases">
        <authorList>
            <person name="Chebbi M.A.C M."/>
        </authorList>
    </citation>
    <scope>NUCLEOTIDE SEQUENCE</scope>
</reference>
<name>A0A8J2MWX4_COTCN</name>
<evidence type="ECO:0000256" key="1">
    <source>
        <dbReference type="SAM" id="SignalP"/>
    </source>
</evidence>
<dbReference type="OrthoDB" id="10404608at2759"/>
<organism evidence="2 3">
    <name type="scientific">Cotesia congregata</name>
    <name type="common">Parasitoid wasp</name>
    <name type="synonym">Apanteles congregatus</name>
    <dbReference type="NCBI Taxonomy" id="51543"/>
    <lineage>
        <taxon>Eukaryota</taxon>
        <taxon>Metazoa</taxon>
        <taxon>Ecdysozoa</taxon>
        <taxon>Arthropoda</taxon>
        <taxon>Hexapoda</taxon>
        <taxon>Insecta</taxon>
        <taxon>Pterygota</taxon>
        <taxon>Neoptera</taxon>
        <taxon>Endopterygota</taxon>
        <taxon>Hymenoptera</taxon>
        <taxon>Apocrita</taxon>
        <taxon>Ichneumonoidea</taxon>
        <taxon>Braconidae</taxon>
        <taxon>Microgastrinae</taxon>
        <taxon>Cotesia</taxon>
    </lineage>
</organism>
<dbReference type="Gene3D" id="2.40.10.10">
    <property type="entry name" value="Trypsin-like serine proteases"/>
    <property type="match status" value="1"/>
</dbReference>
<evidence type="ECO:0000313" key="2">
    <source>
        <dbReference type="EMBL" id="CAG5101079.1"/>
    </source>
</evidence>